<feature type="compositionally biased region" description="Basic and acidic residues" evidence="1">
    <location>
        <begin position="58"/>
        <end position="73"/>
    </location>
</feature>
<name>A0A9W9L711_9EURO</name>
<accession>A0A9W9L711</accession>
<keyword evidence="3" id="KW-1185">Reference proteome</keyword>
<dbReference type="GeneID" id="81401201"/>
<evidence type="ECO:0000256" key="1">
    <source>
        <dbReference type="SAM" id="MobiDB-lite"/>
    </source>
</evidence>
<dbReference type="RefSeq" id="XP_056524144.1">
    <property type="nucleotide sequence ID" value="XM_056662031.1"/>
</dbReference>
<feature type="region of interest" description="Disordered" evidence="1">
    <location>
        <begin position="39"/>
        <end position="79"/>
    </location>
</feature>
<evidence type="ECO:0000313" key="2">
    <source>
        <dbReference type="EMBL" id="KAJ5142500.1"/>
    </source>
</evidence>
<dbReference type="Proteomes" id="UP001149079">
    <property type="component" value="Unassembled WGS sequence"/>
</dbReference>
<gene>
    <name evidence="2" type="ORF">N7515_001287</name>
</gene>
<sequence length="164" mass="17998">MGILQHPGSGEKHSPFASQLRDALASANHFNLWSIPESVAGTREEDCPDDMESQSSAERSHMTRDEEIEHGADPDWAGSPVSMDKFLGCLQDLNARLQSIEEQLVKQNVWNDDMGQGVKEMQGGYQGISALSEEVATLKEQLNALRRGSPGSGRKPGRPRRVAQ</sequence>
<dbReference type="EMBL" id="JAPQKL010000002">
    <property type="protein sequence ID" value="KAJ5142500.1"/>
    <property type="molecule type" value="Genomic_DNA"/>
</dbReference>
<reference evidence="2" key="1">
    <citation type="submission" date="2022-11" db="EMBL/GenBank/DDBJ databases">
        <authorList>
            <person name="Petersen C."/>
        </authorList>
    </citation>
    <scope>NUCLEOTIDE SEQUENCE</scope>
    <source>
        <strain evidence="2">IBT 22155</strain>
    </source>
</reference>
<dbReference type="AlphaFoldDB" id="A0A9W9L711"/>
<proteinExistence type="predicted"/>
<feature type="region of interest" description="Disordered" evidence="1">
    <location>
        <begin position="143"/>
        <end position="164"/>
    </location>
</feature>
<comment type="caution">
    <text evidence="2">The sequence shown here is derived from an EMBL/GenBank/DDBJ whole genome shotgun (WGS) entry which is preliminary data.</text>
</comment>
<feature type="compositionally biased region" description="Basic residues" evidence="1">
    <location>
        <begin position="155"/>
        <end position="164"/>
    </location>
</feature>
<protein>
    <submittedName>
        <fullName evidence="2">Uncharacterized protein</fullName>
    </submittedName>
</protein>
<dbReference type="OrthoDB" id="4332586at2759"/>
<evidence type="ECO:0000313" key="3">
    <source>
        <dbReference type="Proteomes" id="UP001149079"/>
    </source>
</evidence>
<organism evidence="2 3">
    <name type="scientific">Penicillium bovifimosum</name>
    <dbReference type="NCBI Taxonomy" id="126998"/>
    <lineage>
        <taxon>Eukaryota</taxon>
        <taxon>Fungi</taxon>
        <taxon>Dikarya</taxon>
        <taxon>Ascomycota</taxon>
        <taxon>Pezizomycotina</taxon>
        <taxon>Eurotiomycetes</taxon>
        <taxon>Eurotiomycetidae</taxon>
        <taxon>Eurotiales</taxon>
        <taxon>Aspergillaceae</taxon>
        <taxon>Penicillium</taxon>
    </lineage>
</organism>
<reference evidence="2" key="2">
    <citation type="journal article" date="2023" name="IMA Fungus">
        <title>Comparative genomic study of the Penicillium genus elucidates a diverse pangenome and 15 lateral gene transfer events.</title>
        <authorList>
            <person name="Petersen C."/>
            <person name="Sorensen T."/>
            <person name="Nielsen M.R."/>
            <person name="Sondergaard T.E."/>
            <person name="Sorensen J.L."/>
            <person name="Fitzpatrick D.A."/>
            <person name="Frisvad J.C."/>
            <person name="Nielsen K.L."/>
        </authorList>
    </citation>
    <scope>NUCLEOTIDE SEQUENCE</scope>
    <source>
        <strain evidence="2">IBT 22155</strain>
    </source>
</reference>